<organism evidence="4 5">
    <name type="scientific">Helicobacter baculiformis</name>
    <dbReference type="NCBI Taxonomy" id="427351"/>
    <lineage>
        <taxon>Bacteria</taxon>
        <taxon>Pseudomonadati</taxon>
        <taxon>Campylobacterota</taxon>
        <taxon>Epsilonproteobacteria</taxon>
        <taxon>Campylobacterales</taxon>
        <taxon>Helicobacteraceae</taxon>
        <taxon>Helicobacter</taxon>
    </lineage>
</organism>
<dbReference type="RefSeq" id="WP_233708960.1">
    <property type="nucleotide sequence ID" value="NZ_FZMF01000011.1"/>
</dbReference>
<accession>A0ABV7ZG07</accession>
<dbReference type="Pfam" id="PF00639">
    <property type="entry name" value="Rotamase"/>
    <property type="match status" value="1"/>
</dbReference>
<feature type="signal peptide" evidence="2">
    <location>
        <begin position="1"/>
        <end position="18"/>
    </location>
</feature>
<comment type="caution">
    <text evidence="4">The sequence shown here is derived from an EMBL/GenBank/DDBJ whole genome shotgun (WGS) entry which is preliminary data.</text>
</comment>
<keyword evidence="2" id="KW-0732">Signal</keyword>
<evidence type="ECO:0000313" key="5">
    <source>
        <dbReference type="Proteomes" id="UP001595783"/>
    </source>
</evidence>
<evidence type="ECO:0000259" key="3">
    <source>
        <dbReference type="PROSITE" id="PS50198"/>
    </source>
</evidence>
<keyword evidence="1" id="KW-0697">Rotamase</keyword>
<dbReference type="PANTHER" id="PTHR47245:SF2">
    <property type="entry name" value="PEPTIDYL-PROLYL CIS-TRANS ISOMERASE HP_0175-RELATED"/>
    <property type="match status" value="1"/>
</dbReference>
<protein>
    <submittedName>
        <fullName evidence="4">Peptidylprolyl isomerase</fullName>
    </submittedName>
</protein>
<dbReference type="Proteomes" id="UP001595783">
    <property type="component" value="Unassembled WGS sequence"/>
</dbReference>
<sequence>MILAGLLGFSVLSATTLATVTFAGKKGGKPVVVDITESDFDVIKQRNPNFDFNKLEEKQKRGLLENAINNLLIEREARRENLENTQEFKNNLESYKKQLLVEIWAKRKAEVIGEEKIPEDQLQRYYEDNKAKFVQQEAQARHILLKTETDAKRVISELNKVPKNKVEGEFIKIANRDSIDPNTKNTKNGGDLGKFQKSQMTPEFSKAVFALRPGTYTKEPIKTEFGYHVIYLIKKNEPITPTFAQAKQTIIGILKEHQFQEYVKGELEKLRKQVKIDVKPLTSSH</sequence>
<proteinExistence type="predicted"/>
<dbReference type="SUPFAM" id="SSF109998">
    <property type="entry name" value="Triger factor/SurA peptide-binding domain-like"/>
    <property type="match status" value="1"/>
</dbReference>
<dbReference type="InterPro" id="IPR050245">
    <property type="entry name" value="PrsA_foldase"/>
</dbReference>
<evidence type="ECO:0000256" key="2">
    <source>
        <dbReference type="SAM" id="SignalP"/>
    </source>
</evidence>
<evidence type="ECO:0000256" key="1">
    <source>
        <dbReference type="PROSITE-ProRule" id="PRU00278"/>
    </source>
</evidence>
<dbReference type="PROSITE" id="PS50198">
    <property type="entry name" value="PPIC_PPIASE_2"/>
    <property type="match status" value="1"/>
</dbReference>
<dbReference type="InterPro" id="IPR046357">
    <property type="entry name" value="PPIase_dom_sf"/>
</dbReference>
<feature type="chain" id="PRO_5047184990" evidence="2">
    <location>
        <begin position="19"/>
        <end position="285"/>
    </location>
</feature>
<dbReference type="InterPro" id="IPR027304">
    <property type="entry name" value="Trigger_fact/SurA_dom_sf"/>
</dbReference>
<dbReference type="InterPro" id="IPR000297">
    <property type="entry name" value="PPIase_PpiC"/>
</dbReference>
<dbReference type="Gene3D" id="3.10.50.40">
    <property type="match status" value="1"/>
</dbReference>
<dbReference type="SUPFAM" id="SSF54534">
    <property type="entry name" value="FKBP-like"/>
    <property type="match status" value="1"/>
</dbReference>
<dbReference type="Gene3D" id="1.10.8.1040">
    <property type="match status" value="1"/>
</dbReference>
<keyword evidence="1 4" id="KW-0413">Isomerase</keyword>
<name>A0ABV7ZG07_9HELI</name>
<gene>
    <name evidence="4" type="ORF">ACFOPX_00965</name>
</gene>
<keyword evidence="5" id="KW-1185">Reference proteome</keyword>
<dbReference type="PANTHER" id="PTHR47245">
    <property type="entry name" value="PEPTIDYLPROLYL ISOMERASE"/>
    <property type="match status" value="1"/>
</dbReference>
<dbReference type="EMBL" id="JBHRZO010000004">
    <property type="protein sequence ID" value="MFC3847106.1"/>
    <property type="molecule type" value="Genomic_DNA"/>
</dbReference>
<feature type="domain" description="PpiC" evidence="3">
    <location>
        <begin position="135"/>
        <end position="234"/>
    </location>
</feature>
<evidence type="ECO:0000313" key="4">
    <source>
        <dbReference type="EMBL" id="MFC3847106.1"/>
    </source>
</evidence>
<dbReference type="GO" id="GO:0016853">
    <property type="term" value="F:isomerase activity"/>
    <property type="evidence" value="ECO:0007669"/>
    <property type="project" value="UniProtKB-KW"/>
</dbReference>
<reference evidence="5" key="1">
    <citation type="journal article" date="2019" name="Int. J. Syst. Evol. Microbiol.">
        <title>The Global Catalogue of Microorganisms (GCM) 10K type strain sequencing project: providing services to taxonomists for standard genome sequencing and annotation.</title>
        <authorList>
            <consortium name="The Broad Institute Genomics Platform"/>
            <consortium name="The Broad Institute Genome Sequencing Center for Infectious Disease"/>
            <person name="Wu L."/>
            <person name="Ma J."/>
        </authorList>
    </citation>
    <scope>NUCLEOTIDE SEQUENCE [LARGE SCALE GENOMIC DNA]</scope>
    <source>
        <strain evidence="5">CCUG 53816</strain>
    </source>
</reference>